<feature type="domain" description="SnoaL-like" evidence="3">
    <location>
        <begin position="32"/>
        <end position="146"/>
    </location>
</feature>
<dbReference type="InterPro" id="IPR032710">
    <property type="entry name" value="NTF2-like_dom_sf"/>
</dbReference>
<evidence type="ECO:0000256" key="2">
    <source>
        <dbReference type="SAM" id="SignalP"/>
    </source>
</evidence>
<organism evidence="4 5">
    <name type="scientific">Corallococcus aberystwythensis</name>
    <dbReference type="NCBI Taxonomy" id="2316722"/>
    <lineage>
        <taxon>Bacteria</taxon>
        <taxon>Pseudomonadati</taxon>
        <taxon>Myxococcota</taxon>
        <taxon>Myxococcia</taxon>
        <taxon>Myxococcales</taxon>
        <taxon>Cystobacterineae</taxon>
        <taxon>Myxococcaceae</taxon>
        <taxon>Corallococcus</taxon>
    </lineage>
</organism>
<comment type="caution">
    <text evidence="4">The sequence shown here is derived from an EMBL/GenBank/DDBJ whole genome shotgun (WGS) entry which is preliminary data.</text>
</comment>
<proteinExistence type="predicted"/>
<evidence type="ECO:0000313" key="5">
    <source>
        <dbReference type="Proteomes" id="UP000267003"/>
    </source>
</evidence>
<dbReference type="EMBL" id="RAWK01000157">
    <property type="protein sequence ID" value="RKH61042.1"/>
    <property type="molecule type" value="Genomic_DNA"/>
</dbReference>
<sequence length="179" mass="19307">MASVSWLLLALGANPVAAPAAAQAPADPKVAVATVLDDWHRAAAVANEPRYFSFFTPDAVFMGTDGEERWTVDQFRAWSKPFFTKGKAWSFKSVSRNVFFSKDGQVAWFDEALDTPNLGPARGSGVLVKDASGWKIAQYNLSVPIPNDLMGEVTNRIATYSKAKPATPPAPAQPPAKKP</sequence>
<dbReference type="Gene3D" id="3.10.450.50">
    <property type="match status" value="1"/>
</dbReference>
<dbReference type="Proteomes" id="UP000267003">
    <property type="component" value="Unassembled WGS sequence"/>
</dbReference>
<gene>
    <name evidence="4" type="ORF">D7W81_24590</name>
</gene>
<keyword evidence="5" id="KW-1185">Reference proteome</keyword>
<feature type="compositionally biased region" description="Pro residues" evidence="1">
    <location>
        <begin position="166"/>
        <end position="179"/>
    </location>
</feature>
<evidence type="ECO:0000259" key="3">
    <source>
        <dbReference type="Pfam" id="PF13474"/>
    </source>
</evidence>
<name>A0A3A8Q8G0_9BACT</name>
<dbReference type="AlphaFoldDB" id="A0A3A8Q8G0"/>
<feature type="chain" id="PRO_5017359525" evidence="2">
    <location>
        <begin position="21"/>
        <end position="179"/>
    </location>
</feature>
<evidence type="ECO:0000313" key="4">
    <source>
        <dbReference type="EMBL" id="RKH61042.1"/>
    </source>
</evidence>
<reference evidence="5" key="1">
    <citation type="submission" date="2018-09" db="EMBL/GenBank/DDBJ databases">
        <authorList>
            <person name="Livingstone P.G."/>
            <person name="Whitworth D.E."/>
        </authorList>
    </citation>
    <scope>NUCLEOTIDE SEQUENCE [LARGE SCALE GENOMIC DNA]</scope>
    <source>
        <strain evidence="5">AB050A</strain>
    </source>
</reference>
<dbReference type="InterPro" id="IPR037401">
    <property type="entry name" value="SnoaL-like"/>
</dbReference>
<evidence type="ECO:0000256" key="1">
    <source>
        <dbReference type="SAM" id="MobiDB-lite"/>
    </source>
</evidence>
<dbReference type="SUPFAM" id="SSF54427">
    <property type="entry name" value="NTF2-like"/>
    <property type="match status" value="1"/>
</dbReference>
<protein>
    <submittedName>
        <fullName evidence="4">DUF4440 domain-containing protein</fullName>
    </submittedName>
</protein>
<keyword evidence="2" id="KW-0732">Signal</keyword>
<feature type="signal peptide" evidence="2">
    <location>
        <begin position="1"/>
        <end position="20"/>
    </location>
</feature>
<dbReference type="OrthoDB" id="271716at2"/>
<dbReference type="RefSeq" id="WP_120557831.1">
    <property type="nucleotide sequence ID" value="NZ_RAWK01000157.1"/>
</dbReference>
<feature type="region of interest" description="Disordered" evidence="1">
    <location>
        <begin position="160"/>
        <end position="179"/>
    </location>
</feature>
<accession>A0A3A8Q8G0</accession>
<dbReference type="Pfam" id="PF13474">
    <property type="entry name" value="SnoaL_3"/>
    <property type="match status" value="1"/>
</dbReference>